<protein>
    <recommendedName>
        <fullName evidence="1">non-specific serine/threonine protein kinase</fullName>
        <ecNumber evidence="1">2.7.11.1</ecNumber>
    </recommendedName>
</protein>
<dbReference type="SUPFAM" id="SSF55681">
    <property type="entry name" value="Class II aaRS and biotin synthetases"/>
    <property type="match status" value="1"/>
</dbReference>
<feature type="domain" description="Protein kinase" evidence="14">
    <location>
        <begin position="548"/>
        <end position="971"/>
    </location>
</feature>
<evidence type="ECO:0000256" key="9">
    <source>
        <dbReference type="ARBA" id="ARBA00048679"/>
    </source>
</evidence>
<evidence type="ECO:0000313" key="16">
    <source>
        <dbReference type="EMBL" id="EFN79792.1"/>
    </source>
</evidence>
<evidence type="ECO:0000256" key="5">
    <source>
        <dbReference type="ARBA" id="ARBA00022777"/>
    </source>
</evidence>
<dbReference type="STRING" id="610380.E2BWS8"/>
<keyword evidence="6 11" id="KW-0067">ATP-binding</keyword>
<dbReference type="InParanoid" id="E2BWS8"/>
<dbReference type="GO" id="GO:0005524">
    <property type="term" value="F:ATP binding"/>
    <property type="evidence" value="ECO:0007669"/>
    <property type="project" value="UniProtKB-UniRule"/>
</dbReference>
<dbReference type="PROSITE" id="PS50908">
    <property type="entry name" value="RWD"/>
    <property type="match status" value="1"/>
</dbReference>
<dbReference type="SUPFAM" id="SSF54495">
    <property type="entry name" value="UBC-like"/>
    <property type="match status" value="1"/>
</dbReference>
<evidence type="ECO:0000256" key="12">
    <source>
        <dbReference type="PROSITE-ProRule" id="PRU10141"/>
    </source>
</evidence>
<dbReference type="GO" id="GO:0000077">
    <property type="term" value="P:DNA damage checkpoint signaling"/>
    <property type="evidence" value="ECO:0007669"/>
    <property type="project" value="InterPro"/>
</dbReference>
<dbReference type="Gene3D" id="3.30.930.10">
    <property type="entry name" value="Bira Bifunctional Protein, Domain 2"/>
    <property type="match status" value="1"/>
</dbReference>
<dbReference type="PIRSF" id="PIRSF000660">
    <property type="entry name" value="Ser/Thr_PK_GCN2"/>
    <property type="match status" value="1"/>
</dbReference>
<dbReference type="InterPro" id="IPR017441">
    <property type="entry name" value="Protein_kinase_ATP_BS"/>
</dbReference>
<evidence type="ECO:0000256" key="7">
    <source>
        <dbReference type="ARBA" id="ARBA00037982"/>
    </source>
</evidence>
<dbReference type="Gene3D" id="3.30.200.20">
    <property type="entry name" value="Phosphorylase Kinase, domain 1"/>
    <property type="match status" value="1"/>
</dbReference>
<keyword evidence="5 16" id="KW-0418">Kinase</keyword>
<dbReference type="Gene3D" id="1.10.510.10">
    <property type="entry name" value="Transferase(Phosphotransferase) domain 1"/>
    <property type="match status" value="2"/>
</dbReference>
<keyword evidence="3" id="KW-0808">Transferase</keyword>
<feature type="domain" description="RWD" evidence="15">
    <location>
        <begin position="13"/>
        <end position="127"/>
    </location>
</feature>
<comment type="catalytic activity">
    <reaction evidence="8">
        <text>L-threonyl-[protein] + ATP = O-phospho-L-threonyl-[protein] + ADP + H(+)</text>
        <dbReference type="Rhea" id="RHEA:46608"/>
        <dbReference type="Rhea" id="RHEA-COMP:11060"/>
        <dbReference type="Rhea" id="RHEA-COMP:11605"/>
        <dbReference type="ChEBI" id="CHEBI:15378"/>
        <dbReference type="ChEBI" id="CHEBI:30013"/>
        <dbReference type="ChEBI" id="CHEBI:30616"/>
        <dbReference type="ChEBI" id="CHEBI:61977"/>
        <dbReference type="ChEBI" id="CHEBI:456216"/>
        <dbReference type="EC" id="2.7.11.1"/>
    </reaction>
</comment>
<dbReference type="EC" id="2.7.11.1" evidence="1"/>
<dbReference type="PhylomeDB" id="E2BWS8"/>
<gene>
    <name evidence="16" type="ORF">EAI_10998</name>
</gene>
<feature type="region of interest" description="Disordered" evidence="13">
    <location>
        <begin position="180"/>
        <end position="213"/>
    </location>
</feature>
<dbReference type="InterPro" id="IPR041715">
    <property type="entry name" value="HisRS-like_core"/>
</dbReference>
<name>E2BWS8_HARSA</name>
<dbReference type="PROSITE" id="PS00108">
    <property type="entry name" value="PROTEIN_KINASE_ST"/>
    <property type="match status" value="1"/>
</dbReference>
<dbReference type="OMA" id="FEDIAWD"/>
<dbReference type="InterPro" id="IPR008271">
    <property type="entry name" value="Ser/Thr_kinase_AS"/>
</dbReference>
<dbReference type="PROSITE" id="PS50011">
    <property type="entry name" value="PROTEIN_KINASE_DOM"/>
    <property type="match status" value="2"/>
</dbReference>
<keyword evidence="17" id="KW-1185">Reference proteome</keyword>
<dbReference type="CDD" id="cd14046">
    <property type="entry name" value="STKc_EIF2AK4_GCN2_rpt2"/>
    <property type="match status" value="1"/>
</dbReference>
<comment type="similarity">
    <text evidence="7">Belongs to the protein kinase superfamily. Ser/Thr protein kinase family. GCN2 subfamily.</text>
</comment>
<evidence type="ECO:0000256" key="1">
    <source>
        <dbReference type="ARBA" id="ARBA00012513"/>
    </source>
</evidence>
<feature type="binding site" evidence="11">
    <location>
        <begin position="554"/>
        <end position="562"/>
    </location>
    <ligand>
        <name>ATP</name>
        <dbReference type="ChEBI" id="CHEBI:30616"/>
    </ligand>
</feature>
<dbReference type="InterPro" id="IPR006575">
    <property type="entry name" value="RWD_dom"/>
</dbReference>
<evidence type="ECO:0000256" key="3">
    <source>
        <dbReference type="ARBA" id="ARBA00022679"/>
    </source>
</evidence>
<keyword evidence="16" id="KW-0396">Initiation factor</keyword>
<dbReference type="GO" id="GO:0005634">
    <property type="term" value="C:nucleus"/>
    <property type="evidence" value="ECO:0007669"/>
    <property type="project" value="TreeGrafter"/>
</dbReference>
<dbReference type="GO" id="GO:0005737">
    <property type="term" value="C:cytoplasm"/>
    <property type="evidence" value="ECO:0007669"/>
    <property type="project" value="TreeGrafter"/>
</dbReference>
<comment type="catalytic activity">
    <reaction evidence="9">
        <text>L-seryl-[protein] + ATP = O-phospho-L-seryl-[protein] + ADP + H(+)</text>
        <dbReference type="Rhea" id="RHEA:17989"/>
        <dbReference type="Rhea" id="RHEA-COMP:9863"/>
        <dbReference type="Rhea" id="RHEA-COMP:11604"/>
        <dbReference type="ChEBI" id="CHEBI:15378"/>
        <dbReference type="ChEBI" id="CHEBI:29999"/>
        <dbReference type="ChEBI" id="CHEBI:30616"/>
        <dbReference type="ChEBI" id="CHEBI:83421"/>
        <dbReference type="ChEBI" id="CHEBI:456216"/>
        <dbReference type="EC" id="2.7.11.1"/>
    </reaction>
</comment>
<organism evidence="17">
    <name type="scientific">Harpegnathos saltator</name>
    <name type="common">Jerdon's jumping ant</name>
    <dbReference type="NCBI Taxonomy" id="610380"/>
    <lineage>
        <taxon>Eukaryota</taxon>
        <taxon>Metazoa</taxon>
        <taxon>Ecdysozoa</taxon>
        <taxon>Arthropoda</taxon>
        <taxon>Hexapoda</taxon>
        <taxon>Insecta</taxon>
        <taxon>Pterygota</taxon>
        <taxon>Neoptera</taxon>
        <taxon>Endopterygota</taxon>
        <taxon>Hymenoptera</taxon>
        <taxon>Apocrita</taxon>
        <taxon>Aculeata</taxon>
        <taxon>Formicoidea</taxon>
        <taxon>Formicidae</taxon>
        <taxon>Ponerinae</taxon>
        <taxon>Ponerini</taxon>
        <taxon>Harpegnathos</taxon>
    </lineage>
</organism>
<dbReference type="InterPro" id="IPR000719">
    <property type="entry name" value="Prot_kinase_dom"/>
</dbReference>
<dbReference type="PANTHER" id="PTHR11042:SF136">
    <property type="entry name" value="EIF-2-ALPHA KINASE GCN2"/>
    <property type="match status" value="1"/>
</dbReference>
<feature type="active site" description="Proton acceptor" evidence="10">
    <location>
        <position position="813"/>
    </location>
</feature>
<dbReference type="Gene3D" id="3.10.110.10">
    <property type="entry name" value="Ubiquitin Conjugating Enzyme"/>
    <property type="match status" value="1"/>
</dbReference>
<dbReference type="GO" id="GO:0003743">
    <property type="term" value="F:translation initiation factor activity"/>
    <property type="evidence" value="ECO:0007669"/>
    <property type="project" value="UniProtKB-KW"/>
</dbReference>
<dbReference type="PROSITE" id="PS00107">
    <property type="entry name" value="PROTEIN_KINASE_ATP"/>
    <property type="match status" value="1"/>
</dbReference>
<dbReference type="Proteomes" id="UP000008237">
    <property type="component" value="Unassembled WGS sequence"/>
</dbReference>
<feature type="domain" description="Protein kinase" evidence="14">
    <location>
        <begin position="246"/>
        <end position="500"/>
    </location>
</feature>
<dbReference type="FunCoup" id="E2BWS8">
    <property type="interactions" value="1881"/>
</dbReference>
<dbReference type="InterPro" id="IPR016255">
    <property type="entry name" value="Gcn2"/>
</dbReference>
<dbReference type="InterPro" id="IPR016135">
    <property type="entry name" value="UBQ-conjugating_enzyme/RWD"/>
</dbReference>
<dbReference type="InterPro" id="IPR045864">
    <property type="entry name" value="aa-tRNA-synth_II/BPL/LPL"/>
</dbReference>
<feature type="binding site" evidence="11 12">
    <location>
        <position position="577"/>
    </location>
    <ligand>
        <name>ATP</name>
        <dbReference type="ChEBI" id="CHEBI:30616"/>
    </ligand>
</feature>
<reference evidence="16 17" key="1">
    <citation type="journal article" date="2010" name="Science">
        <title>Genomic comparison of the ants Camponotus floridanus and Harpegnathos saltator.</title>
        <authorList>
            <person name="Bonasio R."/>
            <person name="Zhang G."/>
            <person name="Ye C."/>
            <person name="Mutti N.S."/>
            <person name="Fang X."/>
            <person name="Qin N."/>
            <person name="Donahue G."/>
            <person name="Yang P."/>
            <person name="Li Q."/>
            <person name="Li C."/>
            <person name="Zhang P."/>
            <person name="Huang Z."/>
            <person name="Berger S.L."/>
            <person name="Reinberg D."/>
            <person name="Wang J."/>
            <person name="Liebig J."/>
        </authorList>
    </citation>
    <scope>NUCLEOTIDE SEQUENCE [LARGE SCALE GENOMIC DNA]</scope>
    <source>
        <strain evidence="16 17">R22 G/1</strain>
    </source>
</reference>
<dbReference type="SMART" id="SM00220">
    <property type="entry name" value="S_TKc"/>
    <property type="match status" value="2"/>
</dbReference>
<evidence type="ECO:0000256" key="6">
    <source>
        <dbReference type="ARBA" id="ARBA00022840"/>
    </source>
</evidence>
<evidence type="ECO:0000259" key="15">
    <source>
        <dbReference type="PROSITE" id="PS50908"/>
    </source>
</evidence>
<dbReference type="PANTHER" id="PTHR11042">
    <property type="entry name" value="EUKARYOTIC TRANSLATION INITIATION FACTOR 2-ALPHA KINASE EIF2-ALPHA KINASE -RELATED"/>
    <property type="match status" value="1"/>
</dbReference>
<keyword evidence="16" id="KW-0648">Protein biosynthesis</keyword>
<keyword evidence="2" id="KW-0723">Serine/threonine-protein kinase</keyword>
<dbReference type="InterPro" id="IPR011009">
    <property type="entry name" value="Kinase-like_dom_sf"/>
</dbReference>
<evidence type="ECO:0000256" key="11">
    <source>
        <dbReference type="PIRSR" id="PIRSR000660-2"/>
    </source>
</evidence>
<dbReference type="KEGG" id="hst:105187416"/>
<dbReference type="FunFam" id="3.10.110.10:FF:000057">
    <property type="entry name" value="eukaryotic translation initiation factor 2-alpha kinase 4"/>
    <property type="match status" value="1"/>
</dbReference>
<dbReference type="Pfam" id="PF13393">
    <property type="entry name" value="tRNA-synt_His"/>
    <property type="match status" value="1"/>
</dbReference>
<dbReference type="CDD" id="cd23823">
    <property type="entry name" value="RWD_GCN2"/>
    <property type="match status" value="1"/>
</dbReference>
<dbReference type="OrthoDB" id="6778822at2759"/>
<feature type="compositionally biased region" description="Basic and acidic residues" evidence="13">
    <location>
        <begin position="180"/>
        <end position="191"/>
    </location>
</feature>
<keyword evidence="4 11" id="KW-0547">Nucleotide-binding</keyword>
<sequence>MSHIETCKDRQQNELEVLKSIFGDELRDLRKNKNKKKWQPLNIIVTLTPQKGMSGPAQIHAQIDLHITCGDKYPDEIPSIELRNSRGLSNQQVAILSSELENLATKLKGEVMIFEFSQHVQKYLHEHNKPSYSSFYEEMVSRRQEKIQYEMQEKQIKEDKERQVLQDAIQKRQEALKAEMRNRKDTVRSTDSDIVFRSIPSSPHDRGKNHFRRRCVSTSESSEGSLCEHRGTKLLHFDSNKGERQVHRGKCLGHSAKGSIVYAGVDMTTGELLAITEWTLKCGVANDYSTQETIDIQHAMKQIASLEQELNHLYKLHHPNLVHYLNMKYLQNNNNLVIYILQEFVVGTTCSFFLMENIPVDIDILRHLATGVLEALQYLHENNVVHKDLRDTSVYIDRMGVVRLSDYSLEKRLSDMYHSNSLAKTEHDFPTIQGRGGKKADIYRYGILLLSLLKGTIISGDEIDLTVIQQLHLRDFISKCLIDDERMRWSAEQLQQHSFIRIPLERGISPASPDHDEKENNLEPEEPDNDVQFHLPSMGGQSRIQNEFEVLKWLGKGAFGDVLKVRNKLDGGIYAIKRIELNPKKKQLNKKITREVKLLSRMNHENVVRYYNSWIESATLDDSTRHSRFTPITTSSDRTTATTTQDKTDIVDTQDKTDIQLGSEEIEKFAPSLHEVEWNISYESLANAADSEDDNSDSSTDSDSEEHCTFLKRTLLRIESSDSIEFERDSISPRSTKSDISNDDVKDAEITSADTTVKEIQFMYIQMEFCEKSTLRTAIDNGLYEDDERVWRLFREIVEGLAHIHQQGMIHRDLKPVNIFLDSNDHVKIGDFGLATTNILSTLVHTIDADKESQFVEKGASFDVEGSLTGQVGTALYVAPELSAKTAKAIYNQKVDIYSLGIIFFEMTYKPLTTGMERVKILLNLRSKEIVFPTDIVETDIPHQIHIIRWLLNHDPSQRPTAQELLSSEYLPPPQLEETELQEMVRHTLSNSQSKAYKYLVASCFMQEVTPAVDITYDMNLPARGASSVLSSKKLFLQENIKRKIVEIFKKHGGLCLTTPLLMPKSAQHSSFTESSVKLMTCTGSVVSIPHDLRTPFARYIVWNNISHIRRYAIERVFRDKKARGFHPRELYECAFDIISPVANNLMTEAELIFIIWEIFNELPQVQERNLTVRLNHTSLLQAVLMYCGVEKDKYQDIYSILQNARDGKFSKFQVQTHLISLCLTDQAMETLFNLLETESSVAKIASVLRTITRRKGDAAGLAKEGLKDIETVISNVENLGVKWPITVVPLLTYNVQQYSGVIYQITCELKHRRRRGGQDVIAAGGRYDKMLMSFRKVLERTGMASKETKQYGAGISISLDKLVSAVTEACENVGGENKCGIDVAVCCEGSQGSEGRREKEMIDVLREIWSLGLKVTTLDLCIMEEILEYCQENSINQIILLRNGEKGTLRLQTWERDRFQERKINIHDIVDYLQRQSENALSILNRSDSKISGNDVSITPSNPVNVNINFILSDKDKLSGSGRRSFKNTMLAQMSSYLQRISHKVSIEIFGVFLEVPVIRTMISFLDIDEEEQTFQKSIQVVIDKHPRHKKYIKQICERMRELRNEKSKPVEILYSLTDSGYMSLI</sequence>
<evidence type="ECO:0000256" key="13">
    <source>
        <dbReference type="SAM" id="MobiDB-lite"/>
    </source>
</evidence>
<proteinExistence type="inferred from homology"/>
<evidence type="ECO:0000256" key="10">
    <source>
        <dbReference type="PIRSR" id="PIRSR000660-1"/>
    </source>
</evidence>
<dbReference type="Pfam" id="PF05773">
    <property type="entry name" value="RWD"/>
    <property type="match status" value="1"/>
</dbReference>
<evidence type="ECO:0000259" key="14">
    <source>
        <dbReference type="PROSITE" id="PS50011"/>
    </source>
</evidence>
<evidence type="ECO:0000256" key="8">
    <source>
        <dbReference type="ARBA" id="ARBA00047899"/>
    </source>
</evidence>
<dbReference type="SUPFAM" id="SSF56112">
    <property type="entry name" value="Protein kinase-like (PK-like)"/>
    <property type="match status" value="2"/>
</dbReference>
<dbReference type="Pfam" id="PF00069">
    <property type="entry name" value="Pkinase"/>
    <property type="match status" value="3"/>
</dbReference>
<evidence type="ECO:0000256" key="4">
    <source>
        <dbReference type="ARBA" id="ARBA00022741"/>
    </source>
</evidence>
<accession>E2BWS8</accession>
<evidence type="ECO:0000256" key="2">
    <source>
        <dbReference type="ARBA" id="ARBA00022527"/>
    </source>
</evidence>
<evidence type="ECO:0000313" key="17">
    <source>
        <dbReference type="Proteomes" id="UP000008237"/>
    </source>
</evidence>
<feature type="region of interest" description="Disordered" evidence="13">
    <location>
        <begin position="506"/>
        <end position="528"/>
    </location>
</feature>
<dbReference type="SMART" id="SM00591">
    <property type="entry name" value="RWD"/>
    <property type="match status" value="1"/>
</dbReference>
<dbReference type="GO" id="GO:0004694">
    <property type="term" value="F:eukaryotic translation initiation factor 2alpha kinase activity"/>
    <property type="evidence" value="ECO:0007669"/>
    <property type="project" value="InterPro"/>
</dbReference>
<dbReference type="InterPro" id="IPR050339">
    <property type="entry name" value="CC_SR_Kinase"/>
</dbReference>
<dbReference type="EMBL" id="GL451188">
    <property type="protein sequence ID" value="EFN79792.1"/>
    <property type="molecule type" value="Genomic_DNA"/>
</dbReference>